<comment type="similarity">
    <text evidence="2 6">Belongs to the flagella basal body rod proteins family.</text>
</comment>
<evidence type="ECO:0000256" key="1">
    <source>
        <dbReference type="ARBA" id="ARBA00004117"/>
    </source>
</evidence>
<keyword evidence="8" id="KW-0966">Cell projection</keyword>
<evidence type="ECO:0000256" key="2">
    <source>
        <dbReference type="ARBA" id="ARBA00009677"/>
    </source>
</evidence>
<comment type="subcellular location">
    <subcellularLocation>
        <location evidence="1 6">Bacterial flagellum basal body</location>
    </subcellularLocation>
</comment>
<dbReference type="GO" id="GO:0071978">
    <property type="term" value="P:bacterial-type flagellum-dependent swarming motility"/>
    <property type="evidence" value="ECO:0007669"/>
    <property type="project" value="TreeGrafter"/>
</dbReference>
<dbReference type="InterPro" id="IPR001444">
    <property type="entry name" value="Flag_bb_rod_N"/>
</dbReference>
<dbReference type="NCBIfam" id="TIGR01396">
    <property type="entry name" value="FlgB"/>
    <property type="match status" value="1"/>
</dbReference>
<gene>
    <name evidence="8" type="primary">flgB</name>
    <name evidence="8" type="ORF">MAGMO_3729</name>
</gene>
<dbReference type="PIRSF" id="PIRSF002889">
    <property type="entry name" value="Rod_FlgB"/>
    <property type="match status" value="1"/>
</dbReference>
<dbReference type="InterPro" id="IPR006300">
    <property type="entry name" value="FlgB"/>
</dbReference>
<feature type="domain" description="Flagellar basal body rod protein N-terminal" evidence="7">
    <location>
        <begin position="20"/>
        <end position="41"/>
    </location>
</feature>
<evidence type="ECO:0000313" key="8">
    <source>
        <dbReference type="EMBL" id="CRH07859.1"/>
    </source>
</evidence>
<organism evidence="8">
    <name type="scientific">Magnetococcus massalia (strain MO-1)</name>
    <dbReference type="NCBI Taxonomy" id="451514"/>
    <lineage>
        <taxon>Bacteria</taxon>
        <taxon>Pseudomonadati</taxon>
        <taxon>Pseudomonadota</taxon>
        <taxon>Magnetococcia</taxon>
        <taxon>Magnetococcales</taxon>
        <taxon>Magnetococcaceae</taxon>
        <taxon>Magnetococcus</taxon>
    </lineage>
</organism>
<dbReference type="PANTHER" id="PTHR30435">
    <property type="entry name" value="FLAGELLAR PROTEIN"/>
    <property type="match status" value="1"/>
</dbReference>
<dbReference type="Pfam" id="PF00460">
    <property type="entry name" value="Flg_bb_rod"/>
    <property type="match status" value="1"/>
</dbReference>
<protein>
    <recommendedName>
        <fullName evidence="3 6">Flagellar basal body rod protein FlgB</fullName>
    </recommendedName>
</protein>
<dbReference type="PANTHER" id="PTHR30435:SF12">
    <property type="entry name" value="FLAGELLAR BASAL BODY ROD PROTEIN FLGB"/>
    <property type="match status" value="1"/>
</dbReference>
<keyword evidence="4 6" id="KW-0975">Bacterial flagellum</keyword>
<dbReference type="AlphaFoldDB" id="A0A1S7LNV3"/>
<keyword evidence="8" id="KW-0969">Cilium</keyword>
<sequence length="136" mass="14899">MSGFGLLGSSGAFKANLLDLRQQRQEIIAANVANADTPGYKARRLSFEEELAKSLPREGELQMARTHPGHMPMPMALSAGELQEVETPIPKGDNNSVDVEQEMARQTANQLLYNYATQSLNGQISRLKMAISGEPR</sequence>
<evidence type="ECO:0000256" key="4">
    <source>
        <dbReference type="ARBA" id="ARBA00023143"/>
    </source>
</evidence>
<evidence type="ECO:0000256" key="5">
    <source>
        <dbReference type="ARBA" id="ARBA00024934"/>
    </source>
</evidence>
<reference evidence="8" key="1">
    <citation type="submission" date="2015-04" db="EMBL/GenBank/DDBJ databases">
        <authorList>
            <person name="Syromyatnikov M.Y."/>
            <person name="Popov V.N."/>
        </authorList>
    </citation>
    <scope>NUCLEOTIDE SEQUENCE</scope>
    <source>
        <strain evidence="8">MO-1</strain>
    </source>
</reference>
<evidence type="ECO:0000256" key="3">
    <source>
        <dbReference type="ARBA" id="ARBA00014376"/>
    </source>
</evidence>
<evidence type="ECO:0000256" key="6">
    <source>
        <dbReference type="PIRNR" id="PIRNR002889"/>
    </source>
</evidence>
<comment type="subunit">
    <text evidence="6">The basal body constitutes a major portion of the flagellar organelle and consists of a number of rings mounted on a central rod.</text>
</comment>
<accession>A0A1S7LNV3</accession>
<proteinExistence type="inferred from homology"/>
<keyword evidence="8" id="KW-0282">Flagellum</keyword>
<dbReference type="GO" id="GO:0030694">
    <property type="term" value="C:bacterial-type flagellum basal body, rod"/>
    <property type="evidence" value="ECO:0007669"/>
    <property type="project" value="InterPro"/>
</dbReference>
<comment type="function">
    <text evidence="5 6">Structural component of flagellum, the bacterial motility apparatus. Part of the rod structure of flagellar basal body.</text>
</comment>
<dbReference type="EMBL" id="LO017727">
    <property type="protein sequence ID" value="CRH07859.1"/>
    <property type="molecule type" value="Genomic_DNA"/>
</dbReference>
<evidence type="ECO:0000259" key="7">
    <source>
        <dbReference type="Pfam" id="PF00460"/>
    </source>
</evidence>
<name>A0A1S7LNV3_MAGMO</name>